<evidence type="ECO:0000313" key="2">
    <source>
        <dbReference type="Proteomes" id="UP000016496"/>
    </source>
</evidence>
<reference evidence="1 2" key="1">
    <citation type="submission" date="2013-08" db="EMBL/GenBank/DDBJ databases">
        <authorList>
            <person name="Weinstock G."/>
            <person name="Sodergren E."/>
            <person name="Wylie T."/>
            <person name="Fulton L."/>
            <person name="Fulton R."/>
            <person name="Fronick C."/>
            <person name="O'Laughlin M."/>
            <person name="Godfrey J."/>
            <person name="Miner T."/>
            <person name="Herter B."/>
            <person name="Appelbaum E."/>
            <person name="Cordes M."/>
            <person name="Lek S."/>
            <person name="Wollam A."/>
            <person name="Pepin K.H."/>
            <person name="Palsikar V.B."/>
            <person name="Mitreva M."/>
            <person name="Wilson R.K."/>
        </authorList>
    </citation>
    <scope>NUCLEOTIDE SEQUENCE [LARGE SCALE GENOMIC DNA]</scope>
    <source>
        <strain evidence="1 2">F0041</strain>
    </source>
</reference>
<dbReference type="Proteomes" id="UP000016496">
    <property type="component" value="Unassembled WGS sequence"/>
</dbReference>
<accession>U2CBA3</accession>
<sequence>MIKELLKHGKRRLHSVRHESTLPGIDCKYNIPLFYPCFMKQKGEKQRDGI</sequence>
<dbReference type="HOGENOM" id="CLU_3114718_0_0_10"/>
<organism evidence="1 2">
    <name type="scientific">Bacteroides pyogenes F0041</name>
    <dbReference type="NCBI Taxonomy" id="1321819"/>
    <lineage>
        <taxon>Bacteria</taxon>
        <taxon>Pseudomonadati</taxon>
        <taxon>Bacteroidota</taxon>
        <taxon>Bacteroidia</taxon>
        <taxon>Bacteroidales</taxon>
        <taxon>Bacteroidaceae</taxon>
        <taxon>Bacteroides</taxon>
    </lineage>
</organism>
<dbReference type="AlphaFoldDB" id="U2CBA3"/>
<comment type="caution">
    <text evidence="1">The sequence shown here is derived from an EMBL/GenBank/DDBJ whole genome shotgun (WGS) entry which is preliminary data.</text>
</comment>
<gene>
    <name evidence="1" type="ORF">HMPREF1981_02986</name>
</gene>
<proteinExistence type="predicted"/>
<protein>
    <submittedName>
        <fullName evidence="1">Uncharacterized protein</fullName>
    </submittedName>
</protein>
<evidence type="ECO:0000313" key="1">
    <source>
        <dbReference type="EMBL" id="ERI81800.1"/>
    </source>
</evidence>
<dbReference type="EMBL" id="AWSV01000154">
    <property type="protein sequence ID" value="ERI81800.1"/>
    <property type="molecule type" value="Genomic_DNA"/>
</dbReference>
<name>U2CBA3_9BACE</name>